<dbReference type="InterPro" id="IPR001789">
    <property type="entry name" value="Sig_transdc_resp-reg_receiver"/>
</dbReference>
<dbReference type="NCBIfam" id="NF010076">
    <property type="entry name" value="PRK13557.1"/>
    <property type="match status" value="1"/>
</dbReference>
<dbReference type="AlphaFoldDB" id="A0A512DTJ6"/>
<feature type="domain" description="Response regulatory" evidence="7">
    <location>
        <begin position="469"/>
        <end position="585"/>
    </location>
</feature>
<evidence type="ECO:0000256" key="1">
    <source>
        <dbReference type="ARBA" id="ARBA00000085"/>
    </source>
</evidence>
<reference evidence="10 11" key="1">
    <citation type="submission" date="2019-07" db="EMBL/GenBank/DDBJ databases">
        <title>Whole genome shotgun sequence of Skermanella aerolata NBRC 106429.</title>
        <authorList>
            <person name="Hosoyama A."/>
            <person name="Uohara A."/>
            <person name="Ohji S."/>
            <person name="Ichikawa N."/>
        </authorList>
    </citation>
    <scope>NUCLEOTIDE SEQUENCE [LARGE SCALE GENOMIC DNA]</scope>
    <source>
        <strain evidence="10 11">NBRC 106429</strain>
    </source>
</reference>
<feature type="domain" description="PAS" evidence="8">
    <location>
        <begin position="76"/>
        <end position="125"/>
    </location>
</feature>
<evidence type="ECO:0000256" key="5">
    <source>
        <dbReference type="SAM" id="MobiDB-lite"/>
    </source>
</evidence>
<dbReference type="Gene3D" id="3.30.450.20">
    <property type="entry name" value="PAS domain"/>
    <property type="match status" value="1"/>
</dbReference>
<evidence type="ECO:0000256" key="2">
    <source>
        <dbReference type="ARBA" id="ARBA00012438"/>
    </source>
</evidence>
<dbReference type="InterPro" id="IPR036890">
    <property type="entry name" value="HATPase_C_sf"/>
</dbReference>
<feature type="domain" description="Histidine kinase" evidence="6">
    <location>
        <begin position="217"/>
        <end position="439"/>
    </location>
</feature>
<dbReference type="RefSeq" id="WP_084720783.1">
    <property type="nucleotide sequence ID" value="NZ_BJYZ01000018.1"/>
</dbReference>
<dbReference type="Pfam" id="PF02518">
    <property type="entry name" value="HATPase_c"/>
    <property type="match status" value="1"/>
</dbReference>
<dbReference type="SMART" id="SM00448">
    <property type="entry name" value="REC"/>
    <property type="match status" value="1"/>
</dbReference>
<dbReference type="SUPFAM" id="SSF52172">
    <property type="entry name" value="CheY-like"/>
    <property type="match status" value="1"/>
</dbReference>
<dbReference type="PROSITE" id="PS50110">
    <property type="entry name" value="RESPONSE_REGULATORY"/>
    <property type="match status" value="1"/>
</dbReference>
<evidence type="ECO:0000259" key="7">
    <source>
        <dbReference type="PROSITE" id="PS50110"/>
    </source>
</evidence>
<dbReference type="InterPro" id="IPR035965">
    <property type="entry name" value="PAS-like_dom_sf"/>
</dbReference>
<keyword evidence="10" id="KW-0808">Transferase</keyword>
<feature type="region of interest" description="Disordered" evidence="5">
    <location>
        <begin position="1"/>
        <end position="64"/>
    </location>
</feature>
<dbReference type="PANTHER" id="PTHR43065:SF42">
    <property type="entry name" value="TWO-COMPONENT SENSOR PPRA"/>
    <property type="match status" value="1"/>
</dbReference>
<evidence type="ECO:0000256" key="3">
    <source>
        <dbReference type="ARBA" id="ARBA00022553"/>
    </source>
</evidence>
<dbReference type="SUPFAM" id="SSF55785">
    <property type="entry name" value="PYP-like sensor domain (PAS domain)"/>
    <property type="match status" value="1"/>
</dbReference>
<proteinExistence type="predicted"/>
<comment type="caution">
    <text evidence="10">The sequence shown here is derived from an EMBL/GenBank/DDBJ whole genome shotgun (WGS) entry which is preliminary data.</text>
</comment>
<dbReference type="InterPro" id="IPR011006">
    <property type="entry name" value="CheY-like_superfamily"/>
</dbReference>
<evidence type="ECO:0000256" key="4">
    <source>
        <dbReference type="PROSITE-ProRule" id="PRU00169"/>
    </source>
</evidence>
<dbReference type="InterPro" id="IPR036097">
    <property type="entry name" value="HisK_dim/P_sf"/>
</dbReference>
<dbReference type="SMART" id="SM00086">
    <property type="entry name" value="PAC"/>
    <property type="match status" value="1"/>
</dbReference>
<dbReference type="InterPro" id="IPR004358">
    <property type="entry name" value="Sig_transdc_His_kin-like_C"/>
</dbReference>
<keyword evidence="11" id="KW-1185">Reference proteome</keyword>
<dbReference type="PROSITE" id="PS50112">
    <property type="entry name" value="PAS"/>
    <property type="match status" value="1"/>
</dbReference>
<dbReference type="Pfam" id="PF00072">
    <property type="entry name" value="Response_reg"/>
    <property type="match status" value="1"/>
</dbReference>
<dbReference type="CDD" id="cd00082">
    <property type="entry name" value="HisKA"/>
    <property type="match status" value="1"/>
</dbReference>
<protein>
    <recommendedName>
        <fullName evidence="2">histidine kinase</fullName>
        <ecNumber evidence="2">2.7.13.3</ecNumber>
    </recommendedName>
</protein>
<dbReference type="SUPFAM" id="SSF55874">
    <property type="entry name" value="ATPase domain of HSP90 chaperone/DNA topoisomerase II/histidine kinase"/>
    <property type="match status" value="1"/>
</dbReference>
<dbReference type="InterPro" id="IPR000700">
    <property type="entry name" value="PAS-assoc_C"/>
</dbReference>
<evidence type="ECO:0000313" key="11">
    <source>
        <dbReference type="Proteomes" id="UP000321523"/>
    </source>
</evidence>
<dbReference type="EC" id="2.7.13.3" evidence="2"/>
<dbReference type="InterPro" id="IPR005467">
    <property type="entry name" value="His_kinase_dom"/>
</dbReference>
<dbReference type="InterPro" id="IPR003661">
    <property type="entry name" value="HisK_dim/P_dom"/>
</dbReference>
<dbReference type="InterPro" id="IPR000014">
    <property type="entry name" value="PAS"/>
</dbReference>
<dbReference type="Proteomes" id="UP000321523">
    <property type="component" value="Unassembled WGS sequence"/>
</dbReference>
<dbReference type="OrthoDB" id="9796100at2"/>
<accession>A0A512DTJ6</accession>
<dbReference type="Pfam" id="PF00512">
    <property type="entry name" value="HisKA"/>
    <property type="match status" value="1"/>
</dbReference>
<name>A0A512DTJ6_9PROT</name>
<evidence type="ECO:0000259" key="9">
    <source>
        <dbReference type="PROSITE" id="PS50113"/>
    </source>
</evidence>
<evidence type="ECO:0000313" key="10">
    <source>
        <dbReference type="EMBL" id="GEO39793.1"/>
    </source>
</evidence>
<dbReference type="SMART" id="SM00387">
    <property type="entry name" value="HATPase_c"/>
    <property type="match status" value="1"/>
</dbReference>
<dbReference type="PANTHER" id="PTHR43065">
    <property type="entry name" value="SENSOR HISTIDINE KINASE"/>
    <property type="match status" value="1"/>
</dbReference>
<dbReference type="PROSITE" id="PS50109">
    <property type="entry name" value="HIS_KIN"/>
    <property type="match status" value="1"/>
</dbReference>
<dbReference type="NCBIfam" id="TIGR00229">
    <property type="entry name" value="sensory_box"/>
    <property type="match status" value="1"/>
</dbReference>
<evidence type="ECO:0000259" key="8">
    <source>
        <dbReference type="PROSITE" id="PS50112"/>
    </source>
</evidence>
<organism evidence="10 11">
    <name type="scientific">Skermanella aerolata</name>
    <dbReference type="NCBI Taxonomy" id="393310"/>
    <lineage>
        <taxon>Bacteria</taxon>
        <taxon>Pseudomonadati</taxon>
        <taxon>Pseudomonadota</taxon>
        <taxon>Alphaproteobacteria</taxon>
        <taxon>Rhodospirillales</taxon>
        <taxon>Azospirillaceae</taxon>
        <taxon>Skermanella</taxon>
    </lineage>
</organism>
<dbReference type="InterPro" id="IPR003594">
    <property type="entry name" value="HATPase_dom"/>
</dbReference>
<dbReference type="GO" id="GO:0000155">
    <property type="term" value="F:phosphorelay sensor kinase activity"/>
    <property type="evidence" value="ECO:0007669"/>
    <property type="project" value="InterPro"/>
</dbReference>
<dbReference type="PROSITE" id="PS50113">
    <property type="entry name" value="PAC"/>
    <property type="match status" value="1"/>
</dbReference>
<feature type="domain" description="PAC" evidence="9">
    <location>
        <begin position="150"/>
        <end position="204"/>
    </location>
</feature>
<comment type="catalytic activity">
    <reaction evidence="1">
        <text>ATP + protein L-histidine = ADP + protein N-phospho-L-histidine.</text>
        <dbReference type="EC" id="2.7.13.3"/>
    </reaction>
</comment>
<dbReference type="Gene3D" id="1.10.287.130">
    <property type="match status" value="1"/>
</dbReference>
<dbReference type="Gene3D" id="3.40.50.2300">
    <property type="match status" value="1"/>
</dbReference>
<sequence>MAEHDDHEEASDRSSEAERGAGARPPAEDVQGEGDQQSRGVPAAGMPDNSSFSPTGSPGIHHWKEGTISQAGLDQRGNVFFAAIEMTRMPMILTDPNLPDNPIVFANRAFQDLTGYEEAEIVGRNCRFLQGANTDRETVGEIRATVAARSALQTEILNYKRDGTPFWNALYLGPVFDREGKLLYFFASQLDITKRRTSEAAFRQAQKMEAIGQLTAGLAHDFNNLLQVITGNLELLEPQVRDEKSRRLVETASLAAERGSRLTRQLLAFARKTRLEPKAINLNSLIIEFGDMLNSTVGGSVDLRFNLKPRTPLCFIDPVHLEMALLNVVINARDAMPEGGTVTITTEPLQIGGDADAPAHHLPPGDYASLSVTDQGNGMPAHVAARATEPFFTTKEVGKGTGLGLAMVHGFVQQSMGKLEIDSELGSGTTVRMLFPAGRLAKEKTLERQVLPDARDVPKGDGPLPATKTVLAVEDSEDILMLAREYLTTLGYSVLTAGNADDALKLLSDDGIDIDLLFTDLIMPGSMNGMALAGEAQRIRPGLPVLFTTGYNEDLVTDGQRAAGMDLIGKPYRRTELADRINAALNRPKLRGDRSQGGGHKEG</sequence>
<keyword evidence="10" id="KW-0418">Kinase</keyword>
<evidence type="ECO:0000259" key="6">
    <source>
        <dbReference type="PROSITE" id="PS50109"/>
    </source>
</evidence>
<dbReference type="SMART" id="SM00388">
    <property type="entry name" value="HisKA"/>
    <property type="match status" value="1"/>
</dbReference>
<dbReference type="Pfam" id="PF13426">
    <property type="entry name" value="PAS_9"/>
    <property type="match status" value="1"/>
</dbReference>
<keyword evidence="3 4" id="KW-0597">Phosphoprotein</keyword>
<gene>
    <name evidence="10" type="primary">fixL_2</name>
    <name evidence="10" type="ORF">SAE02_39410</name>
</gene>
<dbReference type="PRINTS" id="PR00344">
    <property type="entry name" value="BCTRLSENSOR"/>
</dbReference>
<dbReference type="SUPFAM" id="SSF47384">
    <property type="entry name" value="Homodimeric domain of signal transducing histidine kinase"/>
    <property type="match status" value="1"/>
</dbReference>
<dbReference type="CDD" id="cd00130">
    <property type="entry name" value="PAS"/>
    <property type="match status" value="1"/>
</dbReference>
<feature type="modified residue" description="4-aspartylphosphate" evidence="4">
    <location>
        <position position="520"/>
    </location>
</feature>
<feature type="compositionally biased region" description="Basic and acidic residues" evidence="5">
    <location>
        <begin position="1"/>
        <end position="21"/>
    </location>
</feature>
<dbReference type="InterPro" id="IPR001610">
    <property type="entry name" value="PAC"/>
</dbReference>
<dbReference type="Gene3D" id="3.30.565.10">
    <property type="entry name" value="Histidine kinase-like ATPase, C-terminal domain"/>
    <property type="match status" value="1"/>
</dbReference>
<dbReference type="EMBL" id="BJYZ01000018">
    <property type="protein sequence ID" value="GEO39793.1"/>
    <property type="molecule type" value="Genomic_DNA"/>
</dbReference>